<dbReference type="SUPFAM" id="SSF54631">
    <property type="entry name" value="CBS-domain pair"/>
    <property type="match status" value="1"/>
</dbReference>
<dbReference type="Gene3D" id="3.10.580.10">
    <property type="entry name" value="CBS-domain"/>
    <property type="match status" value="1"/>
</dbReference>
<dbReference type="RefSeq" id="WP_035718878.1">
    <property type="nucleotide sequence ID" value="NZ_CP038017.1"/>
</dbReference>
<evidence type="ECO:0000256" key="1">
    <source>
        <dbReference type="ARBA" id="ARBA00023122"/>
    </source>
</evidence>
<dbReference type="AlphaFoldDB" id="A0A6M3HT34"/>
<dbReference type="PANTHER" id="PTHR43080">
    <property type="entry name" value="CBS DOMAIN-CONTAINING PROTEIN CBSX3, MITOCHONDRIAL"/>
    <property type="match status" value="1"/>
</dbReference>
<name>A0A6M3HT34_9GAMM</name>
<organism evidence="4 5">
    <name type="scientific">Allofrancisella frigidaquae</name>
    <dbReference type="NCBI Taxonomy" id="1085644"/>
    <lineage>
        <taxon>Bacteria</taxon>
        <taxon>Pseudomonadati</taxon>
        <taxon>Pseudomonadota</taxon>
        <taxon>Gammaproteobacteria</taxon>
        <taxon>Thiotrichales</taxon>
        <taxon>Francisellaceae</taxon>
        <taxon>Allofrancisella</taxon>
    </lineage>
</organism>
<evidence type="ECO:0000259" key="3">
    <source>
        <dbReference type="PROSITE" id="PS51371"/>
    </source>
</evidence>
<dbReference type="InterPro" id="IPR046342">
    <property type="entry name" value="CBS_dom_sf"/>
</dbReference>
<reference evidence="4 5" key="1">
    <citation type="submission" date="2019-03" db="EMBL/GenBank/DDBJ databases">
        <title>Complete Genome Sequence of Allofrancisella frigidaquae Strain SYSU 10HL1970 Isolated from Water-Cooling Systems in China.</title>
        <authorList>
            <person name="Ohrman C."/>
            <person name="Uneklint I."/>
            <person name="Sjodin A."/>
        </authorList>
    </citation>
    <scope>NUCLEOTIDE SEQUENCE [LARGE SCALE GENOMIC DNA]</scope>
    <source>
        <strain evidence="4 5">SYSU 10HL1970</strain>
    </source>
</reference>
<proteinExistence type="predicted"/>
<dbReference type="InterPro" id="IPR000644">
    <property type="entry name" value="CBS_dom"/>
</dbReference>
<dbReference type="Proteomes" id="UP000503320">
    <property type="component" value="Chromosome"/>
</dbReference>
<feature type="domain" description="CBS" evidence="3">
    <location>
        <begin position="73"/>
        <end position="129"/>
    </location>
</feature>
<dbReference type="PANTHER" id="PTHR43080:SF2">
    <property type="entry name" value="CBS DOMAIN-CONTAINING PROTEIN"/>
    <property type="match status" value="1"/>
</dbReference>
<protein>
    <submittedName>
        <fullName evidence="4">CBS domain-containing protein</fullName>
    </submittedName>
</protein>
<accession>A0A6M3HT34</accession>
<dbReference type="EMBL" id="CP038017">
    <property type="protein sequence ID" value="QIV94424.1"/>
    <property type="molecule type" value="Genomic_DNA"/>
</dbReference>
<evidence type="ECO:0000313" key="4">
    <source>
        <dbReference type="EMBL" id="QIV94424.1"/>
    </source>
</evidence>
<sequence length="140" mass="15652">MKIANLMTKEPITLNESATVLEAVKEMEESNCGILPIVDDDKDIKGVITDRDIIVRAIAKNKNLEKTCITEVMSKNPVFCEEEDSLQHAVSQMTRHNIRRVLIKNKNGAFCGILSLIDVIHRVKDKTSLADLFKDANAES</sequence>
<evidence type="ECO:0000313" key="5">
    <source>
        <dbReference type="Proteomes" id="UP000503320"/>
    </source>
</evidence>
<evidence type="ECO:0000256" key="2">
    <source>
        <dbReference type="PROSITE-ProRule" id="PRU00703"/>
    </source>
</evidence>
<dbReference type="Pfam" id="PF00571">
    <property type="entry name" value="CBS"/>
    <property type="match status" value="2"/>
</dbReference>
<dbReference type="SMART" id="SM00116">
    <property type="entry name" value="CBS"/>
    <property type="match status" value="2"/>
</dbReference>
<keyword evidence="5" id="KW-1185">Reference proteome</keyword>
<gene>
    <name evidence="4" type="ORF">E3E15_03240</name>
</gene>
<keyword evidence="1 2" id="KW-0129">CBS domain</keyword>
<feature type="domain" description="CBS" evidence="3">
    <location>
        <begin position="7"/>
        <end position="64"/>
    </location>
</feature>
<dbReference type="PROSITE" id="PS51371">
    <property type="entry name" value="CBS"/>
    <property type="match status" value="2"/>
</dbReference>
<dbReference type="KEGG" id="afri:E3E15_03240"/>
<dbReference type="InterPro" id="IPR051257">
    <property type="entry name" value="Diverse_CBS-Domain"/>
</dbReference>